<dbReference type="Proteomes" id="UP001159405">
    <property type="component" value="Unassembled WGS sequence"/>
</dbReference>
<comment type="caution">
    <text evidence="6">The sequence shown here is derived from an EMBL/GenBank/DDBJ whole genome shotgun (WGS) entry which is preliminary data.</text>
</comment>
<proteinExistence type="predicted"/>
<gene>
    <name evidence="6" type="ORF">PLOB_00004615</name>
</gene>
<feature type="domain" description="Receptor ligand binding region" evidence="5">
    <location>
        <begin position="4"/>
        <end position="128"/>
    </location>
</feature>
<dbReference type="Gene3D" id="3.40.50.2300">
    <property type="match status" value="1"/>
</dbReference>
<dbReference type="SUPFAM" id="SSF53822">
    <property type="entry name" value="Periplasmic binding protein-like I"/>
    <property type="match status" value="1"/>
</dbReference>
<name>A0ABN8N9U9_9CNID</name>
<keyword evidence="4" id="KW-0472">Membrane</keyword>
<evidence type="ECO:0000256" key="4">
    <source>
        <dbReference type="ARBA" id="ARBA00023136"/>
    </source>
</evidence>
<dbReference type="Pfam" id="PF01094">
    <property type="entry name" value="ANF_receptor"/>
    <property type="match status" value="1"/>
</dbReference>
<evidence type="ECO:0000259" key="5">
    <source>
        <dbReference type="Pfam" id="PF01094"/>
    </source>
</evidence>
<keyword evidence="2" id="KW-0812">Transmembrane</keyword>
<organism evidence="6 7">
    <name type="scientific">Porites lobata</name>
    <dbReference type="NCBI Taxonomy" id="104759"/>
    <lineage>
        <taxon>Eukaryota</taxon>
        <taxon>Metazoa</taxon>
        <taxon>Cnidaria</taxon>
        <taxon>Anthozoa</taxon>
        <taxon>Hexacorallia</taxon>
        <taxon>Scleractinia</taxon>
        <taxon>Fungiina</taxon>
        <taxon>Poritidae</taxon>
        <taxon>Porites</taxon>
    </lineage>
</organism>
<evidence type="ECO:0000313" key="6">
    <source>
        <dbReference type="EMBL" id="CAH3044268.1"/>
    </source>
</evidence>
<keyword evidence="7" id="KW-1185">Reference proteome</keyword>
<evidence type="ECO:0000256" key="1">
    <source>
        <dbReference type="ARBA" id="ARBA00004370"/>
    </source>
</evidence>
<accession>A0ABN8N9U9</accession>
<dbReference type="InterPro" id="IPR028082">
    <property type="entry name" value="Peripla_BP_I"/>
</dbReference>
<protein>
    <recommendedName>
        <fullName evidence="5">Receptor ligand binding region domain-containing protein</fullName>
    </recommendedName>
</protein>
<evidence type="ECO:0000256" key="3">
    <source>
        <dbReference type="ARBA" id="ARBA00022989"/>
    </source>
</evidence>
<sequence length="202" mass="22418">MDIEEAMQAALVFAVKTAEGKSFEDFVTELKFKTSQSPFNSSHYNASAKTWAYLPPIYGAYLYDAVYQFAVASNNSIAQLPPAEQNRTPSGQEIFSQLRDYTYEGIQGYTTDLDDNGDADFNLTLWDIRNILGKALMVPVADFQSTYGNSSGNGSKKVFPLLVFRNNVTKIWVGGSTIPPKDRPRCGFNNELCPPPTEKQKG</sequence>
<evidence type="ECO:0000256" key="2">
    <source>
        <dbReference type="ARBA" id="ARBA00022692"/>
    </source>
</evidence>
<dbReference type="InterPro" id="IPR001828">
    <property type="entry name" value="ANF_lig-bd_rcpt"/>
</dbReference>
<comment type="subcellular location">
    <subcellularLocation>
        <location evidence="1">Membrane</location>
    </subcellularLocation>
</comment>
<reference evidence="6 7" key="1">
    <citation type="submission" date="2022-05" db="EMBL/GenBank/DDBJ databases">
        <authorList>
            <consortium name="Genoscope - CEA"/>
            <person name="William W."/>
        </authorList>
    </citation>
    <scope>NUCLEOTIDE SEQUENCE [LARGE SCALE GENOMIC DNA]</scope>
</reference>
<keyword evidence="3" id="KW-1133">Transmembrane helix</keyword>
<dbReference type="EMBL" id="CALNXK010000012">
    <property type="protein sequence ID" value="CAH3044268.1"/>
    <property type="molecule type" value="Genomic_DNA"/>
</dbReference>
<evidence type="ECO:0000313" key="7">
    <source>
        <dbReference type="Proteomes" id="UP001159405"/>
    </source>
</evidence>